<gene>
    <name evidence="1" type="ORF">dnl_05750</name>
</gene>
<dbReference type="Proteomes" id="UP000663720">
    <property type="component" value="Chromosome"/>
</dbReference>
<evidence type="ECO:0000313" key="2">
    <source>
        <dbReference type="Proteomes" id="UP000663720"/>
    </source>
</evidence>
<protein>
    <submittedName>
        <fullName evidence="1">Uncharacterized protein</fullName>
    </submittedName>
</protein>
<evidence type="ECO:0000313" key="1">
    <source>
        <dbReference type="EMBL" id="QTA78353.1"/>
    </source>
</evidence>
<dbReference type="EMBL" id="CP061799">
    <property type="protein sequence ID" value="QTA78353.1"/>
    <property type="molecule type" value="Genomic_DNA"/>
</dbReference>
<proteinExistence type="predicted"/>
<name>A0A975B3Z7_9BACT</name>
<accession>A0A975B3Z7</accession>
<dbReference type="AlphaFoldDB" id="A0A975B3Z7"/>
<keyword evidence="2" id="KW-1185">Reference proteome</keyword>
<reference evidence="1" key="1">
    <citation type="journal article" date="2021" name="Microb. Physiol.">
        <title>Proteogenomic Insights into the Physiology of Marine, Sulfate-Reducing, Filamentous Desulfonema limicola and Desulfonema magnum.</title>
        <authorList>
            <person name="Schnaars V."/>
            <person name="Wohlbrand L."/>
            <person name="Scheve S."/>
            <person name="Hinrichs C."/>
            <person name="Reinhardt R."/>
            <person name="Rabus R."/>
        </authorList>
    </citation>
    <scope>NUCLEOTIDE SEQUENCE</scope>
    <source>
        <strain evidence="1">5ac10</strain>
    </source>
</reference>
<dbReference type="KEGG" id="dli:dnl_05750"/>
<organism evidence="1 2">
    <name type="scientific">Desulfonema limicola</name>
    <dbReference type="NCBI Taxonomy" id="45656"/>
    <lineage>
        <taxon>Bacteria</taxon>
        <taxon>Pseudomonadati</taxon>
        <taxon>Thermodesulfobacteriota</taxon>
        <taxon>Desulfobacteria</taxon>
        <taxon>Desulfobacterales</taxon>
        <taxon>Desulfococcaceae</taxon>
        <taxon>Desulfonema</taxon>
    </lineage>
</organism>
<sequence length="207" mass="24086">MRKNVDFLIFIVYYIKQDLKATINKRGFQVNKKTKKKLNKRKKKIEKRIERKNWDDQSSPMFAGSNIHYDIDGRNNGIACGGIGVIQMLAQKIGLTKEIDENLHILKRHLPYHDSDHILNIAYNILAGGTTLEDIDLQRNDDAFLNAIGAEIIPDPTTAGDFLRRFEKEDIIKLMDIEPTHKRKIHYNIKYVPPIRIILFCKFINQI</sequence>